<sequence length="136" mass="14319">MRRIWGGSGASGLGVNDVLMKDARLSVPARGLAVHLLLLPDGAQPDLVRLASRPGETAESIEGYLGELEEVGYVRRRVVRDEGGRAVEEVTVYARAGVDEDHEGVTGRLFRWPASERRAAGETGAGGGGGAAARAR</sequence>
<organism evidence="2 3">
    <name type="scientific">Yinghuangia soli</name>
    <dbReference type="NCBI Taxonomy" id="2908204"/>
    <lineage>
        <taxon>Bacteria</taxon>
        <taxon>Bacillati</taxon>
        <taxon>Actinomycetota</taxon>
        <taxon>Actinomycetes</taxon>
        <taxon>Kitasatosporales</taxon>
        <taxon>Streptomycetaceae</taxon>
        <taxon>Yinghuangia</taxon>
    </lineage>
</organism>
<dbReference type="EMBL" id="JAKFHA010000004">
    <property type="protein sequence ID" value="MCF2527634.1"/>
    <property type="molecule type" value="Genomic_DNA"/>
</dbReference>
<accession>A0AA41PZE7</accession>
<comment type="caution">
    <text evidence="2">The sequence shown here is derived from an EMBL/GenBank/DDBJ whole genome shotgun (WGS) entry which is preliminary data.</text>
</comment>
<evidence type="ECO:0000313" key="2">
    <source>
        <dbReference type="EMBL" id="MCF2527634.1"/>
    </source>
</evidence>
<feature type="compositionally biased region" description="Gly residues" evidence="1">
    <location>
        <begin position="123"/>
        <end position="136"/>
    </location>
</feature>
<name>A0AA41PZE7_9ACTN</name>
<feature type="region of interest" description="Disordered" evidence="1">
    <location>
        <begin position="116"/>
        <end position="136"/>
    </location>
</feature>
<reference evidence="2" key="1">
    <citation type="submission" date="2022-01" db="EMBL/GenBank/DDBJ databases">
        <title>Genome-Based Taxonomic Classification of the Phylum Actinobacteria.</title>
        <authorList>
            <person name="Gao Y."/>
        </authorList>
    </citation>
    <scope>NUCLEOTIDE SEQUENCE</scope>
    <source>
        <strain evidence="2">KLBMP 8922</strain>
    </source>
</reference>
<gene>
    <name evidence="2" type="ORF">LZ495_10465</name>
</gene>
<evidence type="ECO:0000256" key="1">
    <source>
        <dbReference type="SAM" id="MobiDB-lite"/>
    </source>
</evidence>
<dbReference type="AlphaFoldDB" id="A0AA41PZE7"/>
<protein>
    <recommendedName>
        <fullName evidence="4">Helix-turn-helix domain-containing protein</fullName>
    </recommendedName>
</protein>
<dbReference type="RefSeq" id="WP_235051794.1">
    <property type="nucleotide sequence ID" value="NZ_JAKFHA010000004.1"/>
</dbReference>
<dbReference type="Proteomes" id="UP001165378">
    <property type="component" value="Unassembled WGS sequence"/>
</dbReference>
<proteinExistence type="predicted"/>
<evidence type="ECO:0008006" key="4">
    <source>
        <dbReference type="Google" id="ProtNLM"/>
    </source>
</evidence>
<keyword evidence="3" id="KW-1185">Reference proteome</keyword>
<evidence type="ECO:0000313" key="3">
    <source>
        <dbReference type="Proteomes" id="UP001165378"/>
    </source>
</evidence>